<feature type="active site" description="Proton acceptor" evidence="4">
    <location>
        <position position="48"/>
    </location>
</feature>
<sequence>MLPAPDIDETPLPQEPPLEYVCRMAREKAQAGAVAAHGQPLGAVLGADTAVVLGDEILGKPADKEQALAMLKALNGNEHQVMSALALSHRGQLEVRYAITRVQFRHLDEVHLQAYVDTGEGADKAGGYGIQGLGAALVASLTGSYSGVVGLPLEQMVELLDQVGIRYWQTN</sequence>
<comment type="caution">
    <text evidence="4">Lacks conserved residue(s) required for the propagation of feature annotation.</text>
</comment>
<evidence type="ECO:0000256" key="4">
    <source>
        <dbReference type="HAMAP-Rule" id="MF_00528"/>
    </source>
</evidence>
<comment type="catalytic activity">
    <reaction evidence="4">
        <text>a ribonucleoside 5'-triphosphate + H2O = a ribonucleoside 5'-phosphate + diphosphate + H(+)</text>
        <dbReference type="Rhea" id="RHEA:23996"/>
        <dbReference type="ChEBI" id="CHEBI:15377"/>
        <dbReference type="ChEBI" id="CHEBI:15378"/>
        <dbReference type="ChEBI" id="CHEBI:33019"/>
        <dbReference type="ChEBI" id="CHEBI:58043"/>
        <dbReference type="ChEBI" id="CHEBI:61557"/>
        <dbReference type="EC" id="3.6.1.9"/>
    </reaction>
</comment>
<protein>
    <recommendedName>
        <fullName evidence="4">Nucleoside triphosphate pyrophosphatase</fullName>
        <ecNumber evidence="4">3.6.1.9</ecNumber>
    </recommendedName>
    <alternativeName>
        <fullName evidence="4">Nucleotide pyrophosphatase</fullName>
        <shortName evidence="4">Nucleotide PPase</shortName>
    </alternativeName>
</protein>
<keyword evidence="4" id="KW-0963">Cytoplasm</keyword>
<dbReference type="Gene3D" id="3.90.950.10">
    <property type="match status" value="1"/>
</dbReference>
<evidence type="ECO:0000256" key="3">
    <source>
        <dbReference type="ARBA" id="ARBA00023080"/>
    </source>
</evidence>
<reference evidence="5 6" key="1">
    <citation type="submission" date="2012-09" db="EMBL/GenBank/DDBJ databases">
        <title>Genome Sequence of alkane-degrading Bacterium Alcanivorax jadensis T9.</title>
        <authorList>
            <person name="Lai Q."/>
            <person name="Shao Z."/>
        </authorList>
    </citation>
    <scope>NUCLEOTIDE SEQUENCE [LARGE SCALE GENOMIC DNA]</scope>
    <source>
        <strain evidence="5 6">T9</strain>
    </source>
</reference>
<keyword evidence="2 4" id="KW-0378">Hydrolase</keyword>
<dbReference type="PANTHER" id="PTHR43213">
    <property type="entry name" value="BIFUNCTIONAL DTTP/UTP PYROPHOSPHATASE/METHYLTRANSFERASE PROTEIN-RELATED"/>
    <property type="match status" value="1"/>
</dbReference>
<comment type="caution">
    <text evidence="5">The sequence shown here is derived from an EMBL/GenBank/DDBJ whole genome shotgun (WGS) entry which is preliminary data.</text>
</comment>
<dbReference type="InterPro" id="IPR003697">
    <property type="entry name" value="Maf-like"/>
</dbReference>
<dbReference type="InterPro" id="IPR029001">
    <property type="entry name" value="ITPase-like_fam"/>
</dbReference>
<dbReference type="PANTHER" id="PTHR43213:SF5">
    <property type="entry name" value="BIFUNCTIONAL DTTP_UTP PYROPHOSPHATASE_METHYLTRANSFERASE PROTEIN-RELATED"/>
    <property type="match status" value="1"/>
</dbReference>
<keyword evidence="3 4" id="KW-0546">Nucleotide metabolism</keyword>
<accession>A0ABR4WBX1</accession>
<evidence type="ECO:0000256" key="2">
    <source>
        <dbReference type="ARBA" id="ARBA00022801"/>
    </source>
</evidence>
<dbReference type="PIRSF" id="PIRSF006305">
    <property type="entry name" value="Maf"/>
    <property type="match status" value="1"/>
</dbReference>
<comment type="similarity">
    <text evidence="4">Belongs to the Maf family.</text>
</comment>
<evidence type="ECO:0000256" key="1">
    <source>
        <dbReference type="ARBA" id="ARBA00001968"/>
    </source>
</evidence>
<comment type="catalytic activity">
    <reaction evidence="4">
        <text>a 2'-deoxyribonucleoside 5'-triphosphate + H2O = a 2'-deoxyribonucleoside 5'-phosphate + diphosphate + H(+)</text>
        <dbReference type="Rhea" id="RHEA:44644"/>
        <dbReference type="ChEBI" id="CHEBI:15377"/>
        <dbReference type="ChEBI" id="CHEBI:15378"/>
        <dbReference type="ChEBI" id="CHEBI:33019"/>
        <dbReference type="ChEBI" id="CHEBI:61560"/>
        <dbReference type="ChEBI" id="CHEBI:65317"/>
        <dbReference type="EC" id="3.6.1.9"/>
    </reaction>
</comment>
<dbReference type="HAMAP" id="MF_00528">
    <property type="entry name" value="Maf"/>
    <property type="match status" value="1"/>
</dbReference>
<proteinExistence type="inferred from homology"/>
<dbReference type="SUPFAM" id="SSF52972">
    <property type="entry name" value="ITPase-like"/>
    <property type="match status" value="1"/>
</dbReference>
<dbReference type="EC" id="3.6.1.9" evidence="4"/>
<comment type="cofactor">
    <cofactor evidence="1 4">
        <name>a divalent metal cation</name>
        <dbReference type="ChEBI" id="CHEBI:60240"/>
    </cofactor>
</comment>
<organism evidence="5 6">
    <name type="scientific">Alcanivorax jadensis T9</name>
    <dbReference type="NCBI Taxonomy" id="1177181"/>
    <lineage>
        <taxon>Bacteria</taxon>
        <taxon>Pseudomonadati</taxon>
        <taxon>Pseudomonadota</taxon>
        <taxon>Gammaproteobacteria</taxon>
        <taxon>Oceanospirillales</taxon>
        <taxon>Alcanivoracaceae</taxon>
        <taxon>Alcanivorax</taxon>
    </lineage>
</organism>
<dbReference type="Pfam" id="PF02545">
    <property type="entry name" value="Maf"/>
    <property type="match status" value="1"/>
</dbReference>
<comment type="function">
    <text evidence="4">Nucleoside triphosphate pyrophosphatase. May have a dual role in cell division arrest and in preventing the incorporation of modified nucleotides into cellular nucleic acids.</text>
</comment>
<keyword evidence="6" id="KW-1185">Reference proteome</keyword>
<comment type="subcellular location">
    <subcellularLocation>
        <location evidence="4">Cytoplasm</location>
    </subcellularLocation>
</comment>
<evidence type="ECO:0000313" key="6">
    <source>
        <dbReference type="Proteomes" id="UP000029443"/>
    </source>
</evidence>
<name>A0ABR4WBX1_9GAMM</name>
<dbReference type="NCBIfam" id="TIGR00172">
    <property type="entry name" value="maf"/>
    <property type="match status" value="1"/>
</dbReference>
<evidence type="ECO:0000313" key="5">
    <source>
        <dbReference type="EMBL" id="KGD60885.1"/>
    </source>
</evidence>
<dbReference type="CDD" id="cd00555">
    <property type="entry name" value="Maf"/>
    <property type="match status" value="1"/>
</dbReference>
<dbReference type="EMBL" id="ARXU01000007">
    <property type="protein sequence ID" value="KGD60885.1"/>
    <property type="molecule type" value="Genomic_DNA"/>
</dbReference>
<gene>
    <name evidence="5" type="ORF">T9A_02083</name>
</gene>
<dbReference type="Proteomes" id="UP000029443">
    <property type="component" value="Unassembled WGS sequence"/>
</dbReference>